<evidence type="ECO:0000313" key="1">
    <source>
        <dbReference type="EMBL" id="SOD65711.1"/>
    </source>
</evidence>
<protein>
    <submittedName>
        <fullName evidence="1">Uncharacterized protein</fullName>
    </submittedName>
</protein>
<organism evidence="1 2">
    <name type="scientific">Alysiella filiformis DSM 16848</name>
    <dbReference type="NCBI Taxonomy" id="1120981"/>
    <lineage>
        <taxon>Bacteria</taxon>
        <taxon>Pseudomonadati</taxon>
        <taxon>Pseudomonadota</taxon>
        <taxon>Betaproteobacteria</taxon>
        <taxon>Neisseriales</taxon>
        <taxon>Neisseriaceae</taxon>
        <taxon>Alysiella</taxon>
    </lineage>
</organism>
<reference evidence="1 2" key="1">
    <citation type="submission" date="2017-09" db="EMBL/GenBank/DDBJ databases">
        <authorList>
            <person name="Ehlers B."/>
            <person name="Leendertz F.H."/>
        </authorList>
    </citation>
    <scope>NUCLEOTIDE SEQUENCE [LARGE SCALE GENOMIC DNA]</scope>
    <source>
        <strain evidence="1 2">DSM 16848</strain>
    </source>
</reference>
<name>A0A286E4C2_9NEIS</name>
<sequence>MPTQNRVPLSVRIDQEDYDFIAQLHIEGANTPSEKVRELLKQARLAHAQAQDYEHGLDSMERFIQAAKRHVLHAEKEWGIHSTILARLFEQVPDLAATLAADLPEHATQQDLLDYEREMMWRVVRLMDAVLQLAVVGKGAAYDDNILLELDNTLKLANIVQQARS</sequence>
<dbReference type="EMBL" id="OCNF01000002">
    <property type="protein sequence ID" value="SOD65711.1"/>
    <property type="molecule type" value="Genomic_DNA"/>
</dbReference>
<keyword evidence="2" id="KW-1185">Reference proteome</keyword>
<proteinExistence type="predicted"/>
<accession>A0A286E4C2</accession>
<gene>
    <name evidence="1" type="ORF">SAMN02746062_00395</name>
</gene>
<dbReference type="RefSeq" id="WP_097113481.1">
    <property type="nucleotide sequence ID" value="NZ_CP083931.1"/>
</dbReference>
<dbReference type="Proteomes" id="UP000219669">
    <property type="component" value="Unassembled WGS sequence"/>
</dbReference>
<dbReference type="OrthoDB" id="5771270at2"/>
<evidence type="ECO:0000313" key="2">
    <source>
        <dbReference type="Proteomes" id="UP000219669"/>
    </source>
</evidence>
<dbReference type="AlphaFoldDB" id="A0A286E4C2"/>